<evidence type="ECO:0000313" key="3">
    <source>
        <dbReference type="Proteomes" id="UP001649473"/>
    </source>
</evidence>
<feature type="transmembrane region" description="Helical" evidence="1">
    <location>
        <begin position="37"/>
        <end position="59"/>
    </location>
</feature>
<protein>
    <submittedName>
        <fullName evidence="2">Uncharacterized protein</fullName>
    </submittedName>
</protein>
<dbReference type="EMBL" id="CP083439">
    <property type="protein sequence ID" value="UKF24641.1"/>
    <property type="molecule type" value="Genomic_DNA"/>
</dbReference>
<evidence type="ECO:0000256" key="1">
    <source>
        <dbReference type="SAM" id="Phobius"/>
    </source>
</evidence>
<accession>A0ABY3T844</accession>
<gene>
    <name evidence="2" type="ORF">KYT88_13080</name>
</gene>
<organism evidence="2 3">
    <name type="scientific">Clavibacter seminis</name>
    <dbReference type="NCBI Taxonomy" id="2860285"/>
    <lineage>
        <taxon>Bacteria</taxon>
        <taxon>Bacillati</taxon>
        <taxon>Actinomycetota</taxon>
        <taxon>Actinomycetes</taxon>
        <taxon>Micrococcales</taxon>
        <taxon>Microbacteriaceae</taxon>
        <taxon>Clavibacter</taxon>
    </lineage>
</organism>
<sequence>MTRRPPATPSAPPRRSVVAMIVLAAAMPLAAHLVPDLAAVCWSAGLLLAVVALVVALRIRRRAG</sequence>
<proteinExistence type="predicted"/>
<keyword evidence="1" id="KW-1133">Transmembrane helix</keyword>
<feature type="transmembrane region" description="Helical" evidence="1">
    <location>
        <begin position="12"/>
        <end position="31"/>
    </location>
</feature>
<dbReference type="RefSeq" id="WP_147362294.1">
    <property type="nucleotide sequence ID" value="NZ_CP083439.1"/>
</dbReference>
<reference evidence="3" key="1">
    <citation type="submission" date="2024-08" db="EMBL/GenBank/DDBJ databases">
        <title>Description of the novel species Clavibacter lycopersicum isolated from tomato seeds.</title>
        <authorList>
            <person name="Arizala E.D."/>
            <person name="Dobhal S."/>
            <person name="Alvarez A."/>
            <person name="Arif M."/>
        </authorList>
    </citation>
    <scope>NUCLEOTIDE SEQUENCE [LARGE SCALE GENOMIC DNA]</scope>
    <source>
        <strain evidence="3">A6099</strain>
    </source>
</reference>
<keyword evidence="1" id="KW-0472">Membrane</keyword>
<keyword evidence="3" id="KW-1185">Reference proteome</keyword>
<dbReference type="Proteomes" id="UP001649473">
    <property type="component" value="Chromosome"/>
</dbReference>
<evidence type="ECO:0000313" key="2">
    <source>
        <dbReference type="EMBL" id="UKF24641.1"/>
    </source>
</evidence>
<keyword evidence="1" id="KW-0812">Transmembrane</keyword>
<name>A0ABY3T844_9MICO</name>